<accession>A0A3B0S2E3</accession>
<sequence length="94" mass="10134">MNGLAEFFRTLGPARLAAMATVAAITIGFFVFLSLRLSTPNMSLLFSGLDLSDSSKIVQTLEAQAIPYKLMGDGSTILVPDDQVNRIRISVAEQ</sequence>
<keyword evidence="1" id="KW-0472">Membrane</keyword>
<dbReference type="AlphaFoldDB" id="A0A3B0S2E3"/>
<feature type="transmembrane region" description="Helical" evidence="1">
    <location>
        <begin position="16"/>
        <end position="35"/>
    </location>
</feature>
<evidence type="ECO:0000259" key="2">
    <source>
        <dbReference type="Pfam" id="PF01514"/>
    </source>
</evidence>
<keyword evidence="1" id="KW-1133">Transmembrane helix</keyword>
<name>A0A3B0S2E3_9ZZZZ</name>
<dbReference type="InterPro" id="IPR006182">
    <property type="entry name" value="FliF_N_dom"/>
</dbReference>
<dbReference type="InterPro" id="IPR043427">
    <property type="entry name" value="YscJ/FliF"/>
</dbReference>
<protein>
    <recommendedName>
        <fullName evidence="2">Flagellar M-ring N-terminal domain-containing protein</fullName>
    </recommendedName>
</protein>
<dbReference type="EMBL" id="UOEJ01000103">
    <property type="protein sequence ID" value="VAV98449.1"/>
    <property type="molecule type" value="Genomic_DNA"/>
</dbReference>
<evidence type="ECO:0000256" key="1">
    <source>
        <dbReference type="SAM" id="Phobius"/>
    </source>
</evidence>
<organism evidence="3">
    <name type="scientific">hydrothermal vent metagenome</name>
    <dbReference type="NCBI Taxonomy" id="652676"/>
    <lineage>
        <taxon>unclassified sequences</taxon>
        <taxon>metagenomes</taxon>
        <taxon>ecological metagenomes</taxon>
    </lineage>
</organism>
<dbReference type="PANTHER" id="PTHR30046:SF0">
    <property type="entry name" value="FLAGELLAR M-RING PROTEIN"/>
    <property type="match status" value="1"/>
</dbReference>
<feature type="domain" description="Flagellar M-ring N-terminal" evidence="2">
    <location>
        <begin position="38"/>
        <end position="94"/>
    </location>
</feature>
<dbReference type="Pfam" id="PF01514">
    <property type="entry name" value="YscJ_FliF"/>
    <property type="match status" value="1"/>
</dbReference>
<keyword evidence="1" id="KW-0812">Transmembrane</keyword>
<gene>
    <name evidence="3" type="ORF">MNBD_ALPHA01-262</name>
</gene>
<reference evidence="3" key="1">
    <citation type="submission" date="2018-06" db="EMBL/GenBank/DDBJ databases">
        <authorList>
            <person name="Zhirakovskaya E."/>
        </authorList>
    </citation>
    <scope>NUCLEOTIDE SEQUENCE</scope>
</reference>
<proteinExistence type="predicted"/>
<evidence type="ECO:0000313" key="3">
    <source>
        <dbReference type="EMBL" id="VAV98449.1"/>
    </source>
</evidence>
<dbReference type="PANTHER" id="PTHR30046">
    <property type="entry name" value="FLAGELLAR M-RING PROTEIN"/>
    <property type="match status" value="1"/>
</dbReference>
<feature type="non-terminal residue" evidence="3">
    <location>
        <position position="94"/>
    </location>
</feature>